<feature type="domain" description="Response regulatory" evidence="3">
    <location>
        <begin position="19"/>
        <end position="134"/>
    </location>
</feature>
<reference evidence="4 5" key="1">
    <citation type="submission" date="2018-03" db="EMBL/GenBank/DDBJ databases">
        <title>Draft Genome Sequences of the Obligatory Marine Myxobacteria Enhygromyxa salina SWB007.</title>
        <authorList>
            <person name="Poehlein A."/>
            <person name="Moghaddam J.A."/>
            <person name="Harms H."/>
            <person name="Alanjari M."/>
            <person name="Koenig G.M."/>
            <person name="Daniel R."/>
            <person name="Schaeberle T.F."/>
        </authorList>
    </citation>
    <scope>NUCLEOTIDE SEQUENCE [LARGE SCALE GENOMIC DNA]</scope>
    <source>
        <strain evidence="4 5">SWB007</strain>
    </source>
</reference>
<evidence type="ECO:0000313" key="4">
    <source>
        <dbReference type="EMBL" id="PRQ09054.1"/>
    </source>
</evidence>
<evidence type="ECO:0000259" key="3">
    <source>
        <dbReference type="PROSITE" id="PS50110"/>
    </source>
</evidence>
<accession>A0A2S9YVE9</accession>
<gene>
    <name evidence="4" type="primary">phoP_1</name>
    <name evidence="4" type="ORF">ENSA7_10440</name>
</gene>
<proteinExistence type="predicted"/>
<name>A0A2S9YVE9_9BACT</name>
<dbReference type="OrthoDB" id="9802155at2"/>
<dbReference type="SUPFAM" id="SSF52172">
    <property type="entry name" value="CheY-like"/>
    <property type="match status" value="1"/>
</dbReference>
<dbReference type="EMBL" id="PVNL01000030">
    <property type="protein sequence ID" value="PRQ09054.1"/>
    <property type="molecule type" value="Genomic_DNA"/>
</dbReference>
<evidence type="ECO:0000256" key="2">
    <source>
        <dbReference type="PROSITE-ProRule" id="PRU00169"/>
    </source>
</evidence>
<evidence type="ECO:0000313" key="5">
    <source>
        <dbReference type="Proteomes" id="UP000238823"/>
    </source>
</evidence>
<dbReference type="Proteomes" id="UP000238823">
    <property type="component" value="Unassembled WGS sequence"/>
</dbReference>
<evidence type="ECO:0000256" key="1">
    <source>
        <dbReference type="ARBA" id="ARBA00022553"/>
    </source>
</evidence>
<dbReference type="PROSITE" id="PS50110">
    <property type="entry name" value="RESPONSE_REGULATORY"/>
    <property type="match status" value="1"/>
</dbReference>
<comment type="caution">
    <text evidence="4">The sequence shown here is derived from an EMBL/GenBank/DDBJ whole genome shotgun (WGS) entry which is preliminary data.</text>
</comment>
<dbReference type="SMART" id="SM00448">
    <property type="entry name" value="REC"/>
    <property type="match status" value="1"/>
</dbReference>
<dbReference type="InterPro" id="IPR001789">
    <property type="entry name" value="Sig_transdc_resp-reg_receiver"/>
</dbReference>
<keyword evidence="1 2" id="KW-0597">Phosphoprotein</keyword>
<dbReference type="InterPro" id="IPR011006">
    <property type="entry name" value="CheY-like_superfamily"/>
</dbReference>
<dbReference type="PANTHER" id="PTHR44591:SF3">
    <property type="entry name" value="RESPONSE REGULATORY DOMAIN-CONTAINING PROTEIN"/>
    <property type="match status" value="1"/>
</dbReference>
<organism evidence="4 5">
    <name type="scientific">Enhygromyxa salina</name>
    <dbReference type="NCBI Taxonomy" id="215803"/>
    <lineage>
        <taxon>Bacteria</taxon>
        <taxon>Pseudomonadati</taxon>
        <taxon>Myxococcota</taxon>
        <taxon>Polyangia</taxon>
        <taxon>Nannocystales</taxon>
        <taxon>Nannocystaceae</taxon>
        <taxon>Enhygromyxa</taxon>
    </lineage>
</organism>
<dbReference type="InterPro" id="IPR050595">
    <property type="entry name" value="Bact_response_regulator"/>
</dbReference>
<sequence length="137" mass="15036">MDSLRLSRHHGSVSGSNQRVLVVDDEPAVRKIAERVLQRVNIEVVSASDGEQALAQLAAHPDIGLILLDATLPDMNAERLLYLMQRRGFSTLVLLSSGFGEECLPSSEEFPNVRGFLAKPYSVVTLAQRVQELLEPA</sequence>
<dbReference type="Pfam" id="PF00072">
    <property type="entry name" value="Response_reg"/>
    <property type="match status" value="1"/>
</dbReference>
<feature type="modified residue" description="4-aspartylphosphate" evidence="2">
    <location>
        <position position="69"/>
    </location>
</feature>
<dbReference type="PANTHER" id="PTHR44591">
    <property type="entry name" value="STRESS RESPONSE REGULATOR PROTEIN 1"/>
    <property type="match status" value="1"/>
</dbReference>
<dbReference type="Gene3D" id="3.40.50.2300">
    <property type="match status" value="1"/>
</dbReference>
<dbReference type="AlphaFoldDB" id="A0A2S9YVE9"/>
<dbReference type="GO" id="GO:0000160">
    <property type="term" value="P:phosphorelay signal transduction system"/>
    <property type="evidence" value="ECO:0007669"/>
    <property type="project" value="InterPro"/>
</dbReference>
<protein>
    <submittedName>
        <fullName evidence="4">Alkaline phosphatase synthesis transcriptional regulatory protein PhoP</fullName>
    </submittedName>
</protein>